<dbReference type="AlphaFoldDB" id="A0AAE3MME7"/>
<dbReference type="InterPro" id="IPR006143">
    <property type="entry name" value="RND_pump_MFP"/>
</dbReference>
<dbReference type="SUPFAM" id="SSF111369">
    <property type="entry name" value="HlyD-like secretion proteins"/>
    <property type="match status" value="1"/>
</dbReference>
<dbReference type="GO" id="GO:0015679">
    <property type="term" value="P:plasma membrane copper ion transport"/>
    <property type="evidence" value="ECO:0007669"/>
    <property type="project" value="TreeGrafter"/>
</dbReference>
<dbReference type="GO" id="GO:1990195">
    <property type="term" value="C:macrolide transmembrane transporter complex"/>
    <property type="evidence" value="ECO:0007669"/>
    <property type="project" value="InterPro"/>
</dbReference>
<dbReference type="Gene3D" id="2.40.30.170">
    <property type="match status" value="1"/>
</dbReference>
<dbReference type="Gene3D" id="2.40.420.20">
    <property type="match status" value="1"/>
</dbReference>
<keyword evidence="2" id="KW-0813">Transport</keyword>
<name>A0AAE3MME7_9FLAO</name>
<dbReference type="PROSITE" id="PS51257">
    <property type="entry name" value="PROKAR_LIPOPROTEIN"/>
    <property type="match status" value="1"/>
</dbReference>
<dbReference type="GO" id="GO:0019898">
    <property type="term" value="C:extrinsic component of membrane"/>
    <property type="evidence" value="ECO:0007669"/>
    <property type="project" value="InterPro"/>
</dbReference>
<dbReference type="GO" id="GO:0030313">
    <property type="term" value="C:cell envelope"/>
    <property type="evidence" value="ECO:0007669"/>
    <property type="project" value="TreeGrafter"/>
</dbReference>
<dbReference type="InterPro" id="IPR030190">
    <property type="entry name" value="MacA_alpha-hairpin_sf"/>
</dbReference>
<evidence type="ECO:0000256" key="2">
    <source>
        <dbReference type="ARBA" id="ARBA00022448"/>
    </source>
</evidence>
<dbReference type="Gene3D" id="6.10.140.1990">
    <property type="match status" value="1"/>
</dbReference>
<dbReference type="Proteomes" id="UP001207116">
    <property type="component" value="Unassembled WGS sequence"/>
</dbReference>
<dbReference type="GO" id="GO:1990961">
    <property type="term" value="P:xenobiotic detoxification by transmembrane export across the plasma membrane"/>
    <property type="evidence" value="ECO:0007669"/>
    <property type="project" value="InterPro"/>
</dbReference>
<dbReference type="InterPro" id="IPR051909">
    <property type="entry name" value="MFP_Cation_Efflux"/>
</dbReference>
<evidence type="ECO:0000256" key="1">
    <source>
        <dbReference type="ARBA" id="ARBA00009477"/>
    </source>
</evidence>
<proteinExistence type="inferred from homology"/>
<keyword evidence="4" id="KW-1185">Reference proteome</keyword>
<dbReference type="GO" id="GO:0022857">
    <property type="term" value="F:transmembrane transporter activity"/>
    <property type="evidence" value="ECO:0007669"/>
    <property type="project" value="InterPro"/>
</dbReference>
<sequence>MKRVNRIVILFFSIGILFSCKGREEGIAREGDALQADSSTEGIRISEEQFNSRNMSVGKLESITVSDVVTTQGYVDVPPEGRAIVSAPMPGFVRNAPYIVGEYVKRGQHLLTLENPEFVILQQSYLEALAQNAYLKSEYERVKTLFEEQVSSRKNFLKAESDYRTNQAQIVGLKSQLELLQVDIDQLESSGISSHLKLYAPITGSITRVMVNRGMYTPPNEPLLELVNTDHLHLELGVYERDASQIIPGQKIQFYLPENHEELFEGEVFKVGNQVQEENRTVLVHGHIPENLASRFPVGAYIQAEITLDRKQVFALPEEALLREGEHTYALIVNRLQDGGYLLKKTAVKTGTEQSGFVPVLTDSSDLLDKEFLTRGAFWFKTEAE</sequence>
<evidence type="ECO:0000313" key="4">
    <source>
        <dbReference type="Proteomes" id="UP001207116"/>
    </source>
</evidence>
<dbReference type="PANTHER" id="PTHR30097:SF4">
    <property type="entry name" value="SLR6042 PROTEIN"/>
    <property type="match status" value="1"/>
</dbReference>
<dbReference type="NCBIfam" id="TIGR01730">
    <property type="entry name" value="RND_mfp"/>
    <property type="match status" value="1"/>
</dbReference>
<organism evidence="3 4">
    <name type="scientific">Lentiprolixibacter aurantiacus</name>
    <dbReference type="NCBI Taxonomy" id="2993939"/>
    <lineage>
        <taxon>Bacteria</taxon>
        <taxon>Pseudomonadati</taxon>
        <taxon>Bacteroidota</taxon>
        <taxon>Flavobacteriia</taxon>
        <taxon>Flavobacteriales</taxon>
        <taxon>Flavobacteriaceae</taxon>
        <taxon>Lentiprolixibacter</taxon>
    </lineage>
</organism>
<protein>
    <submittedName>
        <fullName evidence="3">Efflux RND transporter periplasmic adaptor subunit</fullName>
    </submittedName>
</protein>
<accession>A0AAE3MME7</accession>
<evidence type="ECO:0000313" key="3">
    <source>
        <dbReference type="EMBL" id="MCX2720123.1"/>
    </source>
</evidence>
<comment type="caution">
    <text evidence="3">The sequence shown here is derived from an EMBL/GenBank/DDBJ whole genome shotgun (WGS) entry which is preliminary data.</text>
</comment>
<reference evidence="3" key="1">
    <citation type="submission" date="2022-11" db="EMBL/GenBank/DDBJ databases">
        <title>The characterization of three novel Bacteroidetes species and genomic analysis of their roles in tidal elemental geochemical cycles.</title>
        <authorList>
            <person name="Ma K.-J."/>
        </authorList>
    </citation>
    <scope>NUCLEOTIDE SEQUENCE</scope>
    <source>
        <strain evidence="3">M415</strain>
    </source>
</reference>
<dbReference type="EMBL" id="JAPFQP010000003">
    <property type="protein sequence ID" value="MCX2720123.1"/>
    <property type="molecule type" value="Genomic_DNA"/>
</dbReference>
<dbReference type="GO" id="GO:0060003">
    <property type="term" value="P:copper ion export"/>
    <property type="evidence" value="ECO:0007669"/>
    <property type="project" value="TreeGrafter"/>
</dbReference>
<comment type="similarity">
    <text evidence="1">Belongs to the membrane fusion protein (MFP) (TC 8.A.1) family.</text>
</comment>
<dbReference type="RefSeq" id="WP_266013666.1">
    <property type="nucleotide sequence ID" value="NZ_JAPFQP010000003.1"/>
</dbReference>
<dbReference type="PANTHER" id="PTHR30097">
    <property type="entry name" value="CATION EFFLUX SYSTEM PROTEIN CUSB"/>
    <property type="match status" value="1"/>
</dbReference>
<gene>
    <name evidence="3" type="ORF">OO016_10970</name>
</gene>